<dbReference type="SUPFAM" id="SSF140459">
    <property type="entry name" value="PE/PPE dimer-like"/>
    <property type="match status" value="1"/>
</dbReference>
<proteinExistence type="predicted"/>
<feature type="domain" description="PE" evidence="1">
    <location>
        <begin position="5"/>
        <end position="92"/>
    </location>
</feature>
<evidence type="ECO:0000313" key="3">
    <source>
        <dbReference type="Proteomes" id="UP001206895"/>
    </source>
</evidence>
<dbReference type="InterPro" id="IPR000084">
    <property type="entry name" value="PE-PGRS_N"/>
</dbReference>
<comment type="caution">
    <text evidence="2">The sequence shown here is derived from an EMBL/GenBank/DDBJ whole genome shotgun (WGS) entry which is preliminary data.</text>
</comment>
<keyword evidence="3" id="KW-1185">Reference proteome</keyword>
<organism evidence="2 3">
    <name type="scientific">Williamsia maris</name>
    <dbReference type="NCBI Taxonomy" id="72806"/>
    <lineage>
        <taxon>Bacteria</taxon>
        <taxon>Bacillati</taxon>
        <taxon>Actinomycetota</taxon>
        <taxon>Actinomycetes</taxon>
        <taxon>Mycobacteriales</taxon>
        <taxon>Nocardiaceae</taxon>
        <taxon>Williamsia</taxon>
    </lineage>
</organism>
<gene>
    <name evidence="2" type="ORF">LX13_000947</name>
</gene>
<dbReference type="Gene3D" id="1.10.287.850">
    <property type="entry name" value="HP0062-like domain"/>
    <property type="match status" value="1"/>
</dbReference>
<dbReference type="InterPro" id="IPR038332">
    <property type="entry name" value="PPE_sf"/>
</dbReference>
<name>A0ABT1HDT4_9NOCA</name>
<dbReference type="Proteomes" id="UP001206895">
    <property type="component" value="Unassembled WGS sequence"/>
</dbReference>
<reference evidence="2 3" key="1">
    <citation type="submission" date="2022-06" db="EMBL/GenBank/DDBJ databases">
        <title>Genomic Encyclopedia of Archaeal and Bacterial Type Strains, Phase II (KMG-II): from individual species to whole genera.</title>
        <authorList>
            <person name="Goeker M."/>
        </authorList>
    </citation>
    <scope>NUCLEOTIDE SEQUENCE [LARGE SCALE GENOMIC DNA]</scope>
    <source>
        <strain evidence="2 3">DSM 44693</strain>
    </source>
</reference>
<evidence type="ECO:0000313" key="2">
    <source>
        <dbReference type="EMBL" id="MCP2175140.1"/>
    </source>
</evidence>
<accession>A0ABT1HDT4</accession>
<dbReference type="EMBL" id="JAMTCJ010000001">
    <property type="protein sequence ID" value="MCP2175140.1"/>
    <property type="molecule type" value="Genomic_DNA"/>
</dbReference>
<dbReference type="Pfam" id="PF00934">
    <property type="entry name" value="PE"/>
    <property type="match status" value="1"/>
</dbReference>
<protein>
    <submittedName>
        <fullName evidence="2">PE family protein</fullName>
    </submittedName>
</protein>
<sequence>MSDISVDPHHIAQAVGRLESIATEIERTVGQHRSTLQVKPAGTDEVSTTAAKSFSESAELFDAEIVKGVTAIRDVATALRDGTASVGASDTALAQDVSGI</sequence>
<dbReference type="RefSeq" id="WP_253660142.1">
    <property type="nucleotide sequence ID" value="NZ_BAAAJQ010000001.1"/>
</dbReference>
<evidence type="ECO:0000259" key="1">
    <source>
        <dbReference type="Pfam" id="PF00934"/>
    </source>
</evidence>